<evidence type="ECO:0000313" key="2">
    <source>
        <dbReference type="Proteomes" id="UP000257039"/>
    </source>
</evidence>
<dbReference type="EMBL" id="NDXW01000001">
    <property type="protein sequence ID" value="RDH43707.1"/>
    <property type="molecule type" value="Genomic_DNA"/>
</dbReference>
<reference evidence="1 2" key="1">
    <citation type="submission" date="2017-04" db="EMBL/GenBank/DDBJ databases">
        <title>Draft genome sequence of Zooshikella ganghwensis VG4 isolated from Red Sea sediments.</title>
        <authorList>
            <person name="Rehman Z."/>
            <person name="Alam I."/>
            <person name="Kamau A."/>
            <person name="Bajic V."/>
            <person name="Leiknes T."/>
        </authorList>
    </citation>
    <scope>NUCLEOTIDE SEQUENCE [LARGE SCALE GENOMIC DNA]</scope>
    <source>
        <strain evidence="1 2">VG4</strain>
    </source>
</reference>
<organism evidence="1 2">
    <name type="scientific">Zooshikella ganghwensis</name>
    <dbReference type="NCBI Taxonomy" id="202772"/>
    <lineage>
        <taxon>Bacteria</taxon>
        <taxon>Pseudomonadati</taxon>
        <taxon>Pseudomonadota</taxon>
        <taxon>Gammaproteobacteria</taxon>
        <taxon>Oceanospirillales</taxon>
        <taxon>Zooshikellaceae</taxon>
        <taxon>Zooshikella</taxon>
    </lineage>
</organism>
<evidence type="ECO:0000313" key="1">
    <source>
        <dbReference type="EMBL" id="RDH43707.1"/>
    </source>
</evidence>
<accession>A0A4P9VMT7</accession>
<gene>
    <name evidence="1" type="ORF">B9G39_09790</name>
</gene>
<sequence>MLVKFAKEQVLLFSNDGEVYVDHEGEFKLYTTSCSHPLDQKMVFSLISFDEYLSERDCDDEFELEEQIRNYIGTQKL</sequence>
<dbReference type="AlphaFoldDB" id="A0A4P9VMT7"/>
<comment type="caution">
    <text evidence="1">The sequence shown here is derived from an EMBL/GenBank/DDBJ whole genome shotgun (WGS) entry which is preliminary data.</text>
</comment>
<dbReference type="Proteomes" id="UP000257039">
    <property type="component" value="Unassembled WGS sequence"/>
</dbReference>
<proteinExistence type="predicted"/>
<keyword evidence="2" id="KW-1185">Reference proteome</keyword>
<name>A0A4P9VMT7_9GAMM</name>
<protein>
    <submittedName>
        <fullName evidence="1">Uncharacterized protein</fullName>
    </submittedName>
</protein>